<dbReference type="Proteomes" id="UP001056384">
    <property type="component" value="Chromosome 3"/>
</dbReference>
<gene>
    <name evidence="2" type="ORF">Slin15195_G041310</name>
</gene>
<accession>A0A9Q9AK13</accession>
<dbReference type="OrthoDB" id="3732144at2759"/>
<sequence length="300" mass="32651">MQTAALAALLATSAFAAPASLALEQRQDSFSYFSQCDALRQPTWDDCEQIFGDLTAEAGGDGNYLRTPPNPPAQQYVYSNGDCVLSYGWNNRDYEFRQFHLVQAIDTLESQCKVSGAGGVASLYNAGGDIYVSIYSMSSPPANSLQTIPAEDVEAKKNKKTKRENTSWNTVFTVENATPEQYRQQVLDALPGGSTWSITTESSQTSSIESTTELSADLFSLFSATQSISVGYEETLTYSTTQDIPNNCGNDQTGTLYWYPLYTEYRGGWSPDGPSPATIYVPNKNGDSASGVFRVLCGNN</sequence>
<dbReference type="EMBL" id="CP099420">
    <property type="protein sequence ID" value="USW50812.1"/>
    <property type="molecule type" value="Genomic_DNA"/>
</dbReference>
<keyword evidence="3" id="KW-1185">Reference proteome</keyword>
<name>A0A9Q9AK13_9PEZI</name>
<evidence type="ECO:0000256" key="1">
    <source>
        <dbReference type="SAM" id="SignalP"/>
    </source>
</evidence>
<evidence type="ECO:0000313" key="2">
    <source>
        <dbReference type="EMBL" id="USW50812.1"/>
    </source>
</evidence>
<proteinExistence type="predicted"/>
<dbReference type="AlphaFoldDB" id="A0A9Q9AK13"/>
<organism evidence="2 3">
    <name type="scientific">Septoria linicola</name>
    <dbReference type="NCBI Taxonomy" id="215465"/>
    <lineage>
        <taxon>Eukaryota</taxon>
        <taxon>Fungi</taxon>
        <taxon>Dikarya</taxon>
        <taxon>Ascomycota</taxon>
        <taxon>Pezizomycotina</taxon>
        <taxon>Dothideomycetes</taxon>
        <taxon>Dothideomycetidae</taxon>
        <taxon>Mycosphaerellales</taxon>
        <taxon>Mycosphaerellaceae</taxon>
        <taxon>Septoria</taxon>
    </lineage>
</organism>
<keyword evidence="1" id="KW-0732">Signal</keyword>
<evidence type="ECO:0000313" key="3">
    <source>
        <dbReference type="Proteomes" id="UP001056384"/>
    </source>
</evidence>
<protein>
    <submittedName>
        <fullName evidence="2">Uncharacterized protein</fullName>
    </submittedName>
</protein>
<reference evidence="2" key="1">
    <citation type="submission" date="2022-06" db="EMBL/GenBank/DDBJ databases">
        <title>Complete genome sequences of two strains of the flax pathogen Septoria linicola.</title>
        <authorList>
            <person name="Lapalu N."/>
            <person name="Simon A."/>
            <person name="Demenou B."/>
            <person name="Paumier D."/>
            <person name="Guillot M.-P."/>
            <person name="Gout L."/>
            <person name="Valade R."/>
        </authorList>
    </citation>
    <scope>NUCLEOTIDE SEQUENCE</scope>
    <source>
        <strain evidence="2">SE15195</strain>
    </source>
</reference>
<feature type="chain" id="PRO_5040506631" evidence="1">
    <location>
        <begin position="17"/>
        <end position="300"/>
    </location>
</feature>
<feature type="signal peptide" evidence="1">
    <location>
        <begin position="1"/>
        <end position="16"/>
    </location>
</feature>